<keyword evidence="2" id="KW-0677">Repeat</keyword>
<evidence type="ECO:0000256" key="4">
    <source>
        <dbReference type="SAM" id="MobiDB-lite"/>
    </source>
</evidence>
<gene>
    <name evidence="5" type="ORF">H0H81_002982</name>
</gene>
<feature type="repeat" description="WD" evidence="3">
    <location>
        <begin position="245"/>
        <end position="286"/>
    </location>
</feature>
<proteinExistence type="predicted"/>
<feature type="region of interest" description="Disordered" evidence="4">
    <location>
        <begin position="459"/>
        <end position="524"/>
    </location>
</feature>
<dbReference type="Pfam" id="PF00400">
    <property type="entry name" value="WD40"/>
    <property type="match status" value="3"/>
</dbReference>
<feature type="compositionally biased region" description="Acidic residues" evidence="4">
    <location>
        <begin position="487"/>
        <end position="524"/>
    </location>
</feature>
<sequence length="524" mass="56974">MARTKQSQRAATEPKPLPSKKPRIEKEETPKPRAKPMPKATTDTHSAGSATRSKSHDMRAGEYQKSQNPKINRKGKANQTVAQDEDEAENDACEDAIASTSNARPQVKKPSKKTATPTRLPTSFKIIAGSYEKLLYGLECTLAPAPTPPGYTFALKPTFIFPAHVSCIKAVAASPEGGKWLATGSADEIIKVWDLRRRKEIGGLMHHEGSITHLLFPSRSHLLSASEDGSLCLFRARDWSVLRALKGHKGRVNAVAVHPSGKVALSVGRDKTLRMWDLMRGKGCASTKLGKEGEIVRWSTDGELFTVQAGSTIDIYTTSMDLLHTITHPSRLHDVRFCKRINGEGELLLAGAEDKHLSVYAISKDPETPPVVVARMTGHANRVKAVQTHAIAVPSRDGEPGTAPTSTTVVCTVSSDGKIHVYDLAGVSPSAKVVEDIEPVAVYDTKGTRLTCIALGDGEMEDAGKNGEQAGDKRKRGVDADEKEKVEVEDDEEADEDEWPSEVEDEEEEEDEGEEEGEAEMESD</sequence>
<dbReference type="Gene3D" id="2.130.10.10">
    <property type="entry name" value="YVTN repeat-like/Quinoprotein amine dehydrogenase"/>
    <property type="match status" value="2"/>
</dbReference>
<reference evidence="5" key="1">
    <citation type="submission" date="2021-02" db="EMBL/GenBank/DDBJ databases">
        <authorList>
            <person name="Nieuwenhuis M."/>
            <person name="Van De Peppel L.J.J."/>
        </authorList>
    </citation>
    <scope>NUCLEOTIDE SEQUENCE</scope>
    <source>
        <strain evidence="5">D49</strain>
    </source>
</reference>
<dbReference type="PANTHER" id="PTHR44675:SF1">
    <property type="entry name" value="P21-ACTIVATED PROTEIN KINASE-INTERACTING PROTEIN 1"/>
    <property type="match status" value="1"/>
</dbReference>
<protein>
    <recommendedName>
        <fullName evidence="7">WD40 repeat-like protein</fullName>
    </recommendedName>
</protein>
<name>A0A9P7K6F3_9AGAR</name>
<dbReference type="InterPro" id="IPR051959">
    <property type="entry name" value="PAK1-Kinase_Regulator"/>
</dbReference>
<dbReference type="SUPFAM" id="SSF50978">
    <property type="entry name" value="WD40 repeat-like"/>
    <property type="match status" value="1"/>
</dbReference>
<dbReference type="PANTHER" id="PTHR44675">
    <property type="entry name" value="PAK1 INTERACTING PROTEIN 1"/>
    <property type="match status" value="1"/>
</dbReference>
<feature type="compositionally biased region" description="Polar residues" evidence="4">
    <location>
        <begin position="41"/>
        <end position="52"/>
    </location>
</feature>
<dbReference type="OrthoDB" id="308449at2759"/>
<dbReference type="InterPro" id="IPR019775">
    <property type="entry name" value="WD40_repeat_CS"/>
</dbReference>
<organism evidence="5 6">
    <name type="scientific">Sphagnurus paluster</name>
    <dbReference type="NCBI Taxonomy" id="117069"/>
    <lineage>
        <taxon>Eukaryota</taxon>
        <taxon>Fungi</taxon>
        <taxon>Dikarya</taxon>
        <taxon>Basidiomycota</taxon>
        <taxon>Agaricomycotina</taxon>
        <taxon>Agaricomycetes</taxon>
        <taxon>Agaricomycetidae</taxon>
        <taxon>Agaricales</taxon>
        <taxon>Tricholomatineae</taxon>
        <taxon>Lyophyllaceae</taxon>
        <taxon>Sphagnurus</taxon>
    </lineage>
</organism>
<feature type="compositionally biased region" description="Polar residues" evidence="4">
    <location>
        <begin position="1"/>
        <end position="10"/>
    </location>
</feature>
<feature type="repeat" description="WD" evidence="3">
    <location>
        <begin position="161"/>
        <end position="203"/>
    </location>
</feature>
<evidence type="ECO:0000256" key="1">
    <source>
        <dbReference type="ARBA" id="ARBA00022574"/>
    </source>
</evidence>
<dbReference type="PROSITE" id="PS50294">
    <property type="entry name" value="WD_REPEATS_REGION"/>
    <property type="match status" value="2"/>
</dbReference>
<dbReference type="Proteomes" id="UP000717328">
    <property type="component" value="Unassembled WGS sequence"/>
</dbReference>
<feature type="region of interest" description="Disordered" evidence="4">
    <location>
        <begin position="1"/>
        <end position="91"/>
    </location>
</feature>
<evidence type="ECO:0000313" key="6">
    <source>
        <dbReference type="Proteomes" id="UP000717328"/>
    </source>
</evidence>
<dbReference type="PROSITE" id="PS50082">
    <property type="entry name" value="WD_REPEATS_2"/>
    <property type="match status" value="2"/>
</dbReference>
<evidence type="ECO:0000256" key="2">
    <source>
        <dbReference type="ARBA" id="ARBA00022737"/>
    </source>
</evidence>
<dbReference type="PROSITE" id="PS00678">
    <property type="entry name" value="WD_REPEATS_1"/>
    <property type="match status" value="2"/>
</dbReference>
<reference evidence="5" key="2">
    <citation type="submission" date="2021-10" db="EMBL/GenBank/DDBJ databases">
        <title>Phylogenomics reveals ancestral predisposition of the termite-cultivated fungus Termitomyces towards a domesticated lifestyle.</title>
        <authorList>
            <person name="Auxier B."/>
            <person name="Grum-Grzhimaylo A."/>
            <person name="Cardenas M.E."/>
            <person name="Lodge J.D."/>
            <person name="Laessoe T."/>
            <person name="Pedersen O."/>
            <person name="Smith M.E."/>
            <person name="Kuyper T.W."/>
            <person name="Franco-Molano E.A."/>
            <person name="Baroni T.J."/>
            <person name="Aanen D.K."/>
        </authorList>
    </citation>
    <scope>NUCLEOTIDE SEQUENCE</scope>
    <source>
        <strain evidence="5">D49</strain>
    </source>
</reference>
<evidence type="ECO:0000313" key="5">
    <source>
        <dbReference type="EMBL" id="KAG5637845.1"/>
    </source>
</evidence>
<feature type="region of interest" description="Disordered" evidence="4">
    <location>
        <begin position="98"/>
        <end position="117"/>
    </location>
</feature>
<evidence type="ECO:0008006" key="7">
    <source>
        <dbReference type="Google" id="ProtNLM"/>
    </source>
</evidence>
<dbReference type="InterPro" id="IPR015943">
    <property type="entry name" value="WD40/YVTN_repeat-like_dom_sf"/>
</dbReference>
<dbReference type="InterPro" id="IPR036322">
    <property type="entry name" value="WD40_repeat_dom_sf"/>
</dbReference>
<feature type="compositionally biased region" description="Basic and acidic residues" evidence="4">
    <location>
        <begin position="477"/>
        <end position="486"/>
    </location>
</feature>
<keyword evidence="6" id="KW-1185">Reference proteome</keyword>
<keyword evidence="1 3" id="KW-0853">WD repeat</keyword>
<comment type="caution">
    <text evidence="5">The sequence shown here is derived from an EMBL/GenBank/DDBJ whole genome shotgun (WGS) entry which is preliminary data.</text>
</comment>
<accession>A0A9P7K6F3</accession>
<dbReference type="EMBL" id="JABCKI010005799">
    <property type="protein sequence ID" value="KAG5637845.1"/>
    <property type="molecule type" value="Genomic_DNA"/>
</dbReference>
<dbReference type="InterPro" id="IPR001680">
    <property type="entry name" value="WD40_rpt"/>
</dbReference>
<feature type="compositionally biased region" description="Basic and acidic residues" evidence="4">
    <location>
        <begin position="22"/>
        <end position="31"/>
    </location>
</feature>
<dbReference type="AlphaFoldDB" id="A0A9P7K6F3"/>
<dbReference type="SMART" id="SM00320">
    <property type="entry name" value="WD40"/>
    <property type="match status" value="5"/>
</dbReference>
<evidence type="ECO:0000256" key="3">
    <source>
        <dbReference type="PROSITE-ProRule" id="PRU00221"/>
    </source>
</evidence>